<keyword evidence="1" id="KW-0812">Transmembrane</keyword>
<feature type="transmembrane region" description="Helical" evidence="1">
    <location>
        <begin position="60"/>
        <end position="76"/>
    </location>
</feature>
<gene>
    <name evidence="2" type="ORF">VN21_01040</name>
</gene>
<organism evidence="2 3">
    <name type="scientific">Paraclostridium benzoelyticum</name>
    <dbReference type="NCBI Taxonomy" id="1629550"/>
    <lineage>
        <taxon>Bacteria</taxon>
        <taxon>Bacillati</taxon>
        <taxon>Bacillota</taxon>
        <taxon>Clostridia</taxon>
        <taxon>Peptostreptococcales</taxon>
        <taxon>Peptostreptococcaceae</taxon>
        <taxon>Paraclostridium</taxon>
    </lineage>
</organism>
<feature type="transmembrane region" description="Helical" evidence="1">
    <location>
        <begin position="83"/>
        <end position="107"/>
    </location>
</feature>
<keyword evidence="3" id="KW-1185">Reference proteome</keyword>
<dbReference type="AlphaFoldDB" id="A0A0M3DN82"/>
<keyword evidence="1" id="KW-1133">Transmembrane helix</keyword>
<evidence type="ECO:0000313" key="3">
    <source>
        <dbReference type="Proteomes" id="UP000034407"/>
    </source>
</evidence>
<accession>A0A0M3DN82</accession>
<name>A0A0M3DN82_9FIRM</name>
<evidence type="ECO:0000256" key="1">
    <source>
        <dbReference type="SAM" id="Phobius"/>
    </source>
</evidence>
<dbReference type="PANTHER" id="PTHR40078:SF1">
    <property type="entry name" value="INTEGRAL MEMBRANE PROTEIN"/>
    <property type="match status" value="1"/>
</dbReference>
<dbReference type="Proteomes" id="UP000034407">
    <property type="component" value="Unassembled WGS sequence"/>
</dbReference>
<dbReference type="EMBL" id="LBBT01000018">
    <property type="protein sequence ID" value="KKY02877.1"/>
    <property type="molecule type" value="Genomic_DNA"/>
</dbReference>
<proteinExistence type="predicted"/>
<feature type="transmembrane region" description="Helical" evidence="1">
    <location>
        <begin position="113"/>
        <end position="134"/>
    </location>
</feature>
<sequence>MNKLLSSVKRLTLFFIGMSIIQFGVALYLKTNIGSDPFTVFTQGLACALNSIGVNATTGTANRIILIVLFTIIFLVQKNHIKIGTLICVIGVGPIIDMAVNVVTYFPIQHYNYIGKVVLVGLGCFIIAVGFSILSSTKVGMAPNDIIPFIIKDKMKLEYGWIRMGIDATFLIAGYLLGGTVGLGTVIAMLITGPFIQTCLPYGEKLVNFILNEEPVRNSVEDFNI</sequence>
<comment type="caution">
    <text evidence="2">The sequence shown here is derived from an EMBL/GenBank/DDBJ whole genome shotgun (WGS) entry which is preliminary data.</text>
</comment>
<feature type="transmembrane region" description="Helical" evidence="1">
    <location>
        <begin position="12"/>
        <end position="29"/>
    </location>
</feature>
<reference evidence="2 3" key="1">
    <citation type="submission" date="2015-04" db="EMBL/GenBank/DDBJ databases">
        <title>Microcin producing Clostridium sp. JC272T.</title>
        <authorList>
            <person name="Jyothsna T."/>
            <person name="Sasikala C."/>
            <person name="Ramana C."/>
        </authorList>
    </citation>
    <scope>NUCLEOTIDE SEQUENCE [LARGE SCALE GENOMIC DNA]</scope>
    <source>
        <strain evidence="2 3">JC272</strain>
    </source>
</reference>
<dbReference type="RefSeq" id="WP_046821628.1">
    <property type="nucleotide sequence ID" value="NZ_LBBT01000018.1"/>
</dbReference>
<protein>
    <submittedName>
        <fullName evidence="2">Membrane protein</fullName>
    </submittedName>
</protein>
<dbReference type="OrthoDB" id="9814474at2"/>
<dbReference type="PATRIC" id="fig|1629550.3.peg.165"/>
<keyword evidence="1" id="KW-0472">Membrane</keyword>
<dbReference type="PANTHER" id="PTHR40078">
    <property type="entry name" value="INTEGRAL MEMBRANE PROTEIN-RELATED"/>
    <property type="match status" value="1"/>
</dbReference>
<evidence type="ECO:0000313" key="2">
    <source>
        <dbReference type="EMBL" id="KKY02877.1"/>
    </source>
</evidence>
<dbReference type="InterPro" id="IPR038750">
    <property type="entry name" value="YczE/YyaS-like"/>
</dbReference>
<feature type="transmembrane region" description="Helical" evidence="1">
    <location>
        <begin position="164"/>
        <end position="191"/>
    </location>
</feature>
<dbReference type="Pfam" id="PF19700">
    <property type="entry name" value="DUF6198"/>
    <property type="match status" value="1"/>
</dbReference>